<keyword evidence="2" id="KW-1185">Reference proteome</keyword>
<evidence type="ECO:0000313" key="1">
    <source>
        <dbReference type="EMBL" id="WUR13706.1"/>
    </source>
</evidence>
<gene>
    <name evidence="1" type="ORF">E7V67_000970</name>
</gene>
<protein>
    <recommendedName>
        <fullName evidence="3">DUF4402 domain-containing protein</fullName>
    </recommendedName>
</protein>
<accession>A0ABZ1ULV5</accession>
<evidence type="ECO:0000313" key="2">
    <source>
        <dbReference type="Proteomes" id="UP000321323"/>
    </source>
</evidence>
<name>A0ABZ1ULV5_9BURK</name>
<evidence type="ECO:0008006" key="3">
    <source>
        <dbReference type="Google" id="ProtNLM"/>
    </source>
</evidence>
<sequence length="181" mass="19236">MMTRWLICSALAGGATAQASSAAPQVIRIDAGGVELELVDEPMAEPFELSWRAQGRCQPEVAIARDGAVTTARHVRSCHGAGDHEGTIFTLRMSARTSFELALTAGGVTLTGMGLDNYRDLRFATRVGGISGGRPDLPWHKQRKWLVGAEAAAVRDSGCCTMAIHVTYGGIVVADPTRGER</sequence>
<dbReference type="EMBL" id="CP136508">
    <property type="protein sequence ID" value="WUR13706.1"/>
    <property type="molecule type" value="Genomic_DNA"/>
</dbReference>
<dbReference type="Proteomes" id="UP000321323">
    <property type="component" value="Chromosome"/>
</dbReference>
<reference evidence="1 2" key="1">
    <citation type="journal article" date="2019" name="Int. J. Syst. Evol. Microbiol.">
        <title>The Draft Whole-Genome Sequence of the Antibiotic Producer Empedobacter haloabium ATCC 31962 Provides Indications for Its Taxonomic Reclassification.</title>
        <authorList>
            <person name="Miess H."/>
            <person name="Arlt P."/>
            <person name="Apel A.K."/>
            <person name="Weber T."/>
            <person name="Nieselt K."/>
            <person name="Hanssen F."/>
            <person name="Czemmel S."/>
            <person name="Nahnsen S."/>
            <person name="Gross H."/>
        </authorList>
    </citation>
    <scope>NUCLEOTIDE SEQUENCE [LARGE SCALE GENOMIC DNA]</scope>
    <source>
        <strain evidence="1 2">ATCC 31962</strain>
    </source>
</reference>
<proteinExistence type="predicted"/>
<organism evidence="1 2">
    <name type="scientific">[Empedobacter] haloabium</name>
    <dbReference type="NCBI Taxonomy" id="592317"/>
    <lineage>
        <taxon>Bacteria</taxon>
        <taxon>Pseudomonadati</taxon>
        <taxon>Pseudomonadota</taxon>
        <taxon>Betaproteobacteria</taxon>
        <taxon>Burkholderiales</taxon>
        <taxon>Oxalobacteraceae</taxon>
        <taxon>Telluria group</taxon>
        <taxon>Telluria group incertae sedis</taxon>
    </lineage>
</organism>